<keyword evidence="3" id="KW-1185">Reference proteome</keyword>
<organism evidence="2 3">
    <name type="scientific">Helicovermis profundi</name>
    <dbReference type="NCBI Taxonomy" id="3065157"/>
    <lineage>
        <taxon>Bacteria</taxon>
        <taxon>Bacillati</taxon>
        <taxon>Bacillota</taxon>
        <taxon>Clostridia</taxon>
        <taxon>Helicovermis</taxon>
    </lineage>
</organism>
<reference evidence="2 3" key="1">
    <citation type="submission" date="2023-08" db="EMBL/GenBank/DDBJ databases">
        <title>Helicovermis profunda gen. nov., sp. nov., a novel mesophilic, fermentative bacterium within the Bacillota from a deep-sea hydrothermal vent chimney.</title>
        <authorList>
            <person name="Miyazaki U."/>
            <person name="Mizutani D."/>
            <person name="Hashimoto Y."/>
            <person name="Tame A."/>
            <person name="Sawayama S."/>
            <person name="Miyazaki J."/>
            <person name="Takai K."/>
            <person name="Nakagawa S."/>
        </authorList>
    </citation>
    <scope>NUCLEOTIDE SEQUENCE [LARGE SCALE GENOMIC DNA]</scope>
    <source>
        <strain evidence="2 3">S502</strain>
    </source>
</reference>
<feature type="domain" description="Helix-turn-helix" evidence="1">
    <location>
        <begin position="51"/>
        <end position="96"/>
    </location>
</feature>
<dbReference type="Pfam" id="PF12728">
    <property type="entry name" value="HTH_17"/>
    <property type="match status" value="1"/>
</dbReference>
<gene>
    <name evidence="2" type="ORF">HLPR_11200</name>
</gene>
<accession>A0AAU9EBT1</accession>
<dbReference type="EMBL" id="AP028654">
    <property type="protein sequence ID" value="BEP28789.1"/>
    <property type="molecule type" value="Genomic_DNA"/>
</dbReference>
<dbReference type="AlphaFoldDB" id="A0AAU9EBT1"/>
<dbReference type="InterPro" id="IPR041657">
    <property type="entry name" value="HTH_17"/>
</dbReference>
<proteinExistence type="predicted"/>
<dbReference type="RefSeq" id="WP_338537094.1">
    <property type="nucleotide sequence ID" value="NZ_AP028654.1"/>
</dbReference>
<evidence type="ECO:0000313" key="3">
    <source>
        <dbReference type="Proteomes" id="UP001321786"/>
    </source>
</evidence>
<name>A0AAU9EBT1_9FIRM</name>
<evidence type="ECO:0000313" key="2">
    <source>
        <dbReference type="EMBL" id="BEP28789.1"/>
    </source>
</evidence>
<protein>
    <recommendedName>
        <fullName evidence="1">Helix-turn-helix domain-containing protein</fullName>
    </recommendedName>
</protein>
<sequence length="111" mass="12490">MKNDSSTPVIKLPTIGLNIDVSNLDEIIEKMEKINLLSSKITNVVPIDDYLLKQSEVAVILGINVVTVGKLIKRGYLKGLKLGSLKIRKKELDRFMIDVEKNKVSFEDIYS</sequence>
<evidence type="ECO:0000259" key="1">
    <source>
        <dbReference type="Pfam" id="PF12728"/>
    </source>
</evidence>
<dbReference type="KEGG" id="hprf:HLPR_11200"/>
<dbReference type="Proteomes" id="UP001321786">
    <property type="component" value="Chromosome"/>
</dbReference>